<dbReference type="AlphaFoldDB" id="A0A7V8N2D1"/>
<dbReference type="RefSeq" id="WP_180747509.1">
    <property type="nucleotide sequence ID" value="NZ_CBCRWQ010000027.1"/>
</dbReference>
<gene>
    <name evidence="1" type="ORF">HZR21_09945</name>
</gene>
<comment type="caution">
    <text evidence="1">The sequence shown here is derived from an EMBL/GenBank/DDBJ whole genome shotgun (WGS) entry which is preliminary data.</text>
</comment>
<keyword evidence="2" id="KW-1185">Reference proteome</keyword>
<dbReference type="GeneID" id="303195840"/>
<accession>A0A7V8N2D1</accession>
<dbReference type="EMBL" id="JACBNY010000024">
    <property type="protein sequence ID" value="MBA0017420.1"/>
    <property type="molecule type" value="Genomic_DNA"/>
</dbReference>
<reference evidence="1 2" key="1">
    <citation type="submission" date="2020-07" db="EMBL/GenBank/DDBJ databases">
        <authorList>
            <person name="Hilgarth M."/>
            <person name="Werum V."/>
            <person name="Vogel R.F."/>
        </authorList>
    </citation>
    <scope>NUCLEOTIDE SEQUENCE [LARGE SCALE GENOMIC DNA]</scope>
    <source>
        <strain evidence="1 2">DSM 28961</strain>
    </source>
</reference>
<organism evidence="1 2">
    <name type="scientific">Pseudolactococcus laudensis</name>
    <dbReference type="NCBI Taxonomy" id="1494461"/>
    <lineage>
        <taxon>Bacteria</taxon>
        <taxon>Bacillati</taxon>
        <taxon>Bacillota</taxon>
        <taxon>Bacilli</taxon>
        <taxon>Lactobacillales</taxon>
        <taxon>Streptococcaceae</taxon>
        <taxon>Pseudolactococcus</taxon>
    </lineage>
</organism>
<evidence type="ECO:0000313" key="1">
    <source>
        <dbReference type="EMBL" id="MBA0017420.1"/>
    </source>
</evidence>
<name>A0A7V8N2D1_9LACT</name>
<protein>
    <submittedName>
        <fullName evidence="1">Uncharacterized protein</fullName>
    </submittedName>
</protein>
<dbReference type="Proteomes" id="UP000530186">
    <property type="component" value="Unassembled WGS sequence"/>
</dbReference>
<evidence type="ECO:0000313" key="2">
    <source>
        <dbReference type="Proteomes" id="UP000530186"/>
    </source>
</evidence>
<proteinExistence type="predicted"/>
<sequence length="85" mass="10190">MERYDIGLDTYNIFLVVFGFGFRVKMQAMLDKTQEERYINLKSDLNEVSEFLYFSIKGRMTYQRKKQNANGLGEEKKLLLFLKYL</sequence>